<dbReference type="InterPro" id="IPR000225">
    <property type="entry name" value="Armadillo"/>
</dbReference>
<reference evidence="2 3" key="1">
    <citation type="journal article" date="2015" name="Genome Biol. Evol.">
        <title>Comparative Genomics of a Bacterivorous Green Alga Reveals Evolutionary Causalities and Consequences of Phago-Mixotrophic Mode of Nutrition.</title>
        <authorList>
            <person name="Burns J.A."/>
            <person name="Paasch A."/>
            <person name="Narechania A."/>
            <person name="Kim E."/>
        </authorList>
    </citation>
    <scope>NUCLEOTIDE SEQUENCE [LARGE SCALE GENOMIC DNA]</scope>
    <source>
        <strain evidence="2 3">PLY_AMNH</strain>
    </source>
</reference>
<dbReference type="SMART" id="SM00185">
    <property type="entry name" value="ARM"/>
    <property type="match status" value="2"/>
</dbReference>
<protein>
    <submittedName>
        <fullName evidence="2">Uncharacterized protein</fullName>
    </submittedName>
</protein>
<feature type="region of interest" description="Disordered" evidence="1">
    <location>
        <begin position="1668"/>
        <end position="1692"/>
    </location>
</feature>
<evidence type="ECO:0000313" key="3">
    <source>
        <dbReference type="Proteomes" id="UP001190700"/>
    </source>
</evidence>
<feature type="region of interest" description="Disordered" evidence="1">
    <location>
        <begin position="979"/>
        <end position="1010"/>
    </location>
</feature>
<dbReference type="SUPFAM" id="SSF48371">
    <property type="entry name" value="ARM repeat"/>
    <property type="match status" value="1"/>
</dbReference>
<proteinExistence type="predicted"/>
<dbReference type="InterPro" id="IPR011989">
    <property type="entry name" value="ARM-like"/>
</dbReference>
<keyword evidence="3" id="KW-1185">Reference proteome</keyword>
<evidence type="ECO:0000313" key="2">
    <source>
        <dbReference type="EMBL" id="KAK3238957.1"/>
    </source>
</evidence>
<dbReference type="InterPro" id="IPR000048">
    <property type="entry name" value="IQ_motif_EF-hand-BS"/>
</dbReference>
<feature type="region of interest" description="Disordered" evidence="1">
    <location>
        <begin position="767"/>
        <end position="795"/>
    </location>
</feature>
<comment type="caution">
    <text evidence="2">The sequence shown here is derived from an EMBL/GenBank/DDBJ whole genome shotgun (WGS) entry which is preliminary data.</text>
</comment>
<dbReference type="EMBL" id="LGRX02034063">
    <property type="protein sequence ID" value="KAK3238957.1"/>
    <property type="molecule type" value="Genomic_DNA"/>
</dbReference>
<dbReference type="Proteomes" id="UP001190700">
    <property type="component" value="Unassembled WGS sequence"/>
</dbReference>
<feature type="region of interest" description="Disordered" evidence="1">
    <location>
        <begin position="828"/>
        <end position="850"/>
    </location>
</feature>
<dbReference type="PROSITE" id="PS50096">
    <property type="entry name" value="IQ"/>
    <property type="match status" value="1"/>
</dbReference>
<name>A0AAE0ET08_9CHLO</name>
<dbReference type="Gene3D" id="1.25.10.10">
    <property type="entry name" value="Leucine-rich Repeat Variant"/>
    <property type="match status" value="1"/>
</dbReference>
<dbReference type="SMART" id="SM00015">
    <property type="entry name" value="IQ"/>
    <property type="match status" value="1"/>
</dbReference>
<gene>
    <name evidence="2" type="ORF">CYMTET_51082</name>
</gene>
<dbReference type="InterPro" id="IPR016024">
    <property type="entry name" value="ARM-type_fold"/>
</dbReference>
<sequence length="1741" mass="195709">MNIPLVASEALCSMLVRDPVQRIVFADHRGLEALPPFMLHEDERVAFAVVSAVSSYGYDKIGIEAVARTGTAVTSLGLICQVLGKVMKEVEEDHKNRRPIRKQTMDLIRSGTGSVWYQCIACKSSMDRGLNPGCVLPETILTSLLDCVRLIIMSPVSEQGLYNMLGALAVVASVAEFASDMMSELGAFANVEPCKFFDIRAGTITEVRLNSLEMLLNVLLDSNLSNKVLVRSQKRRTSRFDIPSDYAFGGAHVRSMAAIVVATLAAHDIHAIGDFPGQILDQLLSSARSHSEDLTGRSALNESHAGALMSLSTQVDLVSMKEESLIMLMEVIESVTDVRTAQMLMATMWCMLRCNEKRQQIVKLPIKLQPFQMAMKLREKEIKAATVIASFSRGFLARKAYAHLIRLKIPMKSFDSATQAAKYRSKVHDERPEPGGRCLMMFEDIAALFLTDYRKAAESVDASHELVDEEQPEVVKFFEFWLGGLWLMLYREEDNPQELGQVYEEHENSYWTVPPLYVEPSAPRPVLTQKLLGLLQELIETKGVIYARAQELALGLTWNMCSRDMGLEHLLIPLGIVGTLSRSALDRDASVGHRKLAVGFYHTLLSRPEHQEALERQRAGDEFHQVLLRLIRTAKAPSDMDLTEVATNALAHRALDQDDSMAIVRLGAIQDLLALLQRLDAMPETNEKCKLYTLIALQNVSCNASNQLQIARKGLRTILNVCAETTTETDVQSHIRSSAEAVLGNLTQNPHNRTRLYKTELSFKASKMRTESRRAAATSPPPPPDFSTTPPFAHRKPKLNRLRQNLPSAHPSRHLLIKYEKWYSKTFEGKEPPMSHHQAKPTPSKPLDPEGLQQMKARLKDDRRAHKQAVKKKMKMVQEAKKQGRWSLSNRKDLAPPAPDPAMVYGETAMLFAKGGFESGDVPLIGTDEAEVPLKKDAVQLPHLAGAMCRRLVHTWDELEVSEPCVSLVHTWDELEEEPVSPDRWAAESQAASPGSPSPRSPASPGRAGSLRVVKASNQGKVNRWSPEVKEYREVAEPLCLPQVSKKLLTLERPTSASERLSVAARDLASAAAMDQLVPLGELQVSERPLISALVPPNEELKLPLTVVQPNFDVLNTASKPRVSKQDMAQNIEYAVDPVGHKDIFPQKTETDAPIIALNLQIMPKRHRNSLVFNEAIRFRKPRATLFEHVEGCTVCQQLYTHYLLPNGKKAHIYDAGSGLADELDLPMMTPPPRPLSLLSLLQLKLPKADILSCSCDPSKILRCDYKPVPSHPELPGEHTVDVVDREKKERSDFGNLALQPLRLSIDVENVEKTDRREVWEKVVYKEPWNIRKSIYAPRERESDAKAFDNPTEVQDKMFGQDWSRVTKKERFVNFVSRSNKKNKAPTKVGSTAMVKMVRDLLKTNYLQLDACFMYYSALGSGNVFSMQLNQYTDFLTDCQIPDADSPKIKRSDCDTLFITADFCEDKTTPEAQLMASNNALLRYEFLEVLVRIAVAKYGDGIETCDVSEALTFLLERNIRPNVPLLASTPADAWRWERLYNEELDNLFKSHSEILHLIHKAYITRPPEGGRRCKMFQIDHWLKLLTDTHLINGDFNIREAKLCFLRARMLIIDEVGDRMRYECLTFVDFLEAIARVSDAASVVSDAELREMRYDTVLDYMLACEVNENPDKKGPSGAPHPPRRPSATFGNPKTRPLFQKVEMVLQTMFEFLTYDGKVKEAYSKANLVKFLKEMDKKIERGA</sequence>
<evidence type="ECO:0000256" key="1">
    <source>
        <dbReference type="SAM" id="MobiDB-lite"/>
    </source>
</evidence>
<organism evidence="2 3">
    <name type="scientific">Cymbomonas tetramitiformis</name>
    <dbReference type="NCBI Taxonomy" id="36881"/>
    <lineage>
        <taxon>Eukaryota</taxon>
        <taxon>Viridiplantae</taxon>
        <taxon>Chlorophyta</taxon>
        <taxon>Pyramimonadophyceae</taxon>
        <taxon>Pyramimonadales</taxon>
        <taxon>Pyramimonadaceae</taxon>
        <taxon>Cymbomonas</taxon>
    </lineage>
</organism>
<accession>A0AAE0ET08</accession>